<dbReference type="OrthoDB" id="9946729at2759"/>
<name>A0A9W9Y991_9CNID</name>
<reference evidence="2" key="1">
    <citation type="submission" date="2023-01" db="EMBL/GenBank/DDBJ databases">
        <title>Genome assembly of the deep-sea coral Lophelia pertusa.</title>
        <authorList>
            <person name="Herrera S."/>
            <person name="Cordes E."/>
        </authorList>
    </citation>
    <scope>NUCLEOTIDE SEQUENCE</scope>
    <source>
        <strain evidence="2">USNM1676648</strain>
        <tissue evidence="2">Polyp</tissue>
    </source>
</reference>
<comment type="caution">
    <text evidence="2">The sequence shown here is derived from an EMBL/GenBank/DDBJ whole genome shotgun (WGS) entry which is preliminary data.</text>
</comment>
<dbReference type="EMBL" id="MU827804">
    <property type="protein sequence ID" value="KAJ7326054.1"/>
    <property type="molecule type" value="Genomic_DNA"/>
</dbReference>
<keyword evidence="3" id="KW-1185">Reference proteome</keyword>
<evidence type="ECO:0000256" key="1">
    <source>
        <dbReference type="SAM" id="MobiDB-lite"/>
    </source>
</evidence>
<sequence length="127" mass="13675">MFENRLAPPLPVLALTDAEGGRHSIHEPPPLGRARTNRKKNKMSLSGERRSNSSLKKMATCKGEFSKRHKAPGCSTEMAPVSTGPPPRGINIRGTLSAPASSNGSKRGQKESRQTVGAVEFKRPFGI</sequence>
<gene>
    <name evidence="2" type="ORF">OS493_028310</name>
</gene>
<dbReference type="Proteomes" id="UP001163046">
    <property type="component" value="Unassembled WGS sequence"/>
</dbReference>
<evidence type="ECO:0000313" key="3">
    <source>
        <dbReference type="Proteomes" id="UP001163046"/>
    </source>
</evidence>
<organism evidence="2 3">
    <name type="scientific">Desmophyllum pertusum</name>
    <dbReference type="NCBI Taxonomy" id="174260"/>
    <lineage>
        <taxon>Eukaryota</taxon>
        <taxon>Metazoa</taxon>
        <taxon>Cnidaria</taxon>
        <taxon>Anthozoa</taxon>
        <taxon>Hexacorallia</taxon>
        <taxon>Scleractinia</taxon>
        <taxon>Caryophylliina</taxon>
        <taxon>Caryophylliidae</taxon>
        <taxon>Desmophyllum</taxon>
    </lineage>
</organism>
<accession>A0A9W9Y991</accession>
<proteinExistence type="predicted"/>
<feature type="region of interest" description="Disordered" evidence="1">
    <location>
        <begin position="15"/>
        <end position="127"/>
    </location>
</feature>
<evidence type="ECO:0000313" key="2">
    <source>
        <dbReference type="EMBL" id="KAJ7326054.1"/>
    </source>
</evidence>
<dbReference type="AlphaFoldDB" id="A0A9W9Y991"/>
<protein>
    <submittedName>
        <fullName evidence="2">Uncharacterized protein</fullName>
    </submittedName>
</protein>